<dbReference type="InterPro" id="IPR016032">
    <property type="entry name" value="Sig_transdc_resp-reg_C-effctor"/>
</dbReference>
<keyword evidence="1 5" id="KW-0597">Phosphoprotein</keyword>
<dbReference type="Gene3D" id="3.40.50.2300">
    <property type="match status" value="1"/>
</dbReference>
<evidence type="ECO:0000313" key="9">
    <source>
        <dbReference type="Proteomes" id="UP000298355"/>
    </source>
</evidence>
<dbReference type="CDD" id="cd17535">
    <property type="entry name" value="REC_NarL-like"/>
    <property type="match status" value="1"/>
</dbReference>
<reference evidence="8 9" key="1">
    <citation type="submission" date="2019-03" db="EMBL/GenBank/DDBJ databases">
        <title>Genomics of glacier-inhabiting Cryobacterium strains.</title>
        <authorList>
            <person name="Liu Q."/>
            <person name="Xin Y.-H."/>
        </authorList>
    </citation>
    <scope>NUCLEOTIDE SEQUENCE [LARGE SCALE GENOMIC DNA]</scope>
    <source>
        <strain evidence="8 9">TMT4-23</strain>
    </source>
</reference>
<evidence type="ECO:0000256" key="1">
    <source>
        <dbReference type="ARBA" id="ARBA00022553"/>
    </source>
</evidence>
<evidence type="ECO:0000256" key="3">
    <source>
        <dbReference type="ARBA" id="ARBA00023125"/>
    </source>
</evidence>
<dbReference type="InterPro" id="IPR000792">
    <property type="entry name" value="Tscrpt_reg_LuxR_C"/>
</dbReference>
<dbReference type="SMART" id="SM00421">
    <property type="entry name" value="HTH_LUXR"/>
    <property type="match status" value="1"/>
</dbReference>
<dbReference type="InterPro" id="IPR001789">
    <property type="entry name" value="Sig_transdc_resp-reg_receiver"/>
</dbReference>
<keyword evidence="4" id="KW-0804">Transcription</keyword>
<keyword evidence="2" id="KW-0805">Transcription regulation</keyword>
<dbReference type="Pfam" id="PF00072">
    <property type="entry name" value="Response_reg"/>
    <property type="match status" value="1"/>
</dbReference>
<dbReference type="CDD" id="cd06170">
    <property type="entry name" value="LuxR_C_like"/>
    <property type="match status" value="1"/>
</dbReference>
<comment type="caution">
    <text evidence="8">The sequence shown here is derived from an EMBL/GenBank/DDBJ whole genome shotgun (WGS) entry which is preliminary data.</text>
</comment>
<dbReference type="PANTHER" id="PTHR43214">
    <property type="entry name" value="TWO-COMPONENT RESPONSE REGULATOR"/>
    <property type="match status" value="1"/>
</dbReference>
<keyword evidence="3" id="KW-0238">DNA-binding</keyword>
<evidence type="ECO:0000256" key="2">
    <source>
        <dbReference type="ARBA" id="ARBA00023015"/>
    </source>
</evidence>
<dbReference type="EMBL" id="SOGJ01000037">
    <property type="protein sequence ID" value="TFC94789.1"/>
    <property type="molecule type" value="Genomic_DNA"/>
</dbReference>
<dbReference type="PRINTS" id="PR00038">
    <property type="entry name" value="HTHLUXR"/>
</dbReference>
<dbReference type="InterPro" id="IPR039420">
    <property type="entry name" value="WalR-like"/>
</dbReference>
<evidence type="ECO:0000256" key="5">
    <source>
        <dbReference type="PROSITE-ProRule" id="PRU00169"/>
    </source>
</evidence>
<dbReference type="SMART" id="SM00448">
    <property type="entry name" value="REC"/>
    <property type="match status" value="1"/>
</dbReference>
<evidence type="ECO:0000313" key="8">
    <source>
        <dbReference type="EMBL" id="TFC94789.1"/>
    </source>
</evidence>
<dbReference type="InterPro" id="IPR058245">
    <property type="entry name" value="NreC/VraR/RcsB-like_REC"/>
</dbReference>
<dbReference type="PANTHER" id="PTHR43214:SF24">
    <property type="entry name" value="TRANSCRIPTIONAL REGULATORY PROTEIN NARL-RELATED"/>
    <property type="match status" value="1"/>
</dbReference>
<dbReference type="SUPFAM" id="SSF52172">
    <property type="entry name" value="CheY-like"/>
    <property type="match status" value="1"/>
</dbReference>
<keyword evidence="9" id="KW-1185">Reference proteome</keyword>
<dbReference type="SUPFAM" id="SSF46894">
    <property type="entry name" value="C-terminal effector domain of the bipartite response regulators"/>
    <property type="match status" value="1"/>
</dbReference>
<dbReference type="Pfam" id="PF00196">
    <property type="entry name" value="GerE"/>
    <property type="match status" value="1"/>
</dbReference>
<dbReference type="Proteomes" id="UP000298355">
    <property type="component" value="Unassembled WGS sequence"/>
</dbReference>
<feature type="domain" description="Response regulatory" evidence="7">
    <location>
        <begin position="3"/>
        <end position="121"/>
    </location>
</feature>
<dbReference type="PROSITE" id="PS50043">
    <property type="entry name" value="HTH_LUXR_2"/>
    <property type="match status" value="1"/>
</dbReference>
<evidence type="ECO:0000256" key="4">
    <source>
        <dbReference type="ARBA" id="ARBA00023163"/>
    </source>
</evidence>
<protein>
    <submittedName>
        <fullName evidence="8">Response regulator transcription factor</fullName>
    </submittedName>
</protein>
<dbReference type="PROSITE" id="PS50110">
    <property type="entry name" value="RESPONSE_REGULATORY"/>
    <property type="match status" value="1"/>
</dbReference>
<feature type="domain" description="HTH luxR-type" evidence="6">
    <location>
        <begin position="150"/>
        <end position="215"/>
    </location>
</feature>
<sequence>MISVVLADDQSLIRTAVAELVSHEEGFTVAGQAGNGRDVVALVRELRPDIVLMDIRMPVMDGIQATAAICADPTLAGTRIIVLTTFEEDEYVLQALRAGASGFVGKGTEAHDLMTAIRTVHSGDALLSPRATRALIDRYTAPAERPSLVAPAELALLTDREREILLLVARGLANTMIADELVISPHTAKTHVNRMMTKLGAHDRAQLVIIAYESGLLVPGGSGMLRGPLDRGHL</sequence>
<name>A0ABY2IU80_9MICO</name>
<gene>
    <name evidence="8" type="ORF">E3O65_16045</name>
</gene>
<dbReference type="InterPro" id="IPR011006">
    <property type="entry name" value="CheY-like_superfamily"/>
</dbReference>
<evidence type="ECO:0000259" key="7">
    <source>
        <dbReference type="PROSITE" id="PS50110"/>
    </source>
</evidence>
<accession>A0ABY2IU80</accession>
<proteinExistence type="predicted"/>
<organism evidence="8 9">
    <name type="scientific">Cryobacterium breve</name>
    <dbReference type="NCBI Taxonomy" id="1259258"/>
    <lineage>
        <taxon>Bacteria</taxon>
        <taxon>Bacillati</taxon>
        <taxon>Actinomycetota</taxon>
        <taxon>Actinomycetes</taxon>
        <taxon>Micrococcales</taxon>
        <taxon>Microbacteriaceae</taxon>
        <taxon>Cryobacterium</taxon>
    </lineage>
</organism>
<evidence type="ECO:0000259" key="6">
    <source>
        <dbReference type="PROSITE" id="PS50043"/>
    </source>
</evidence>
<dbReference type="RefSeq" id="WP_134364725.1">
    <property type="nucleotide sequence ID" value="NZ_SOGJ01000037.1"/>
</dbReference>
<feature type="modified residue" description="4-aspartylphosphate" evidence="5">
    <location>
        <position position="54"/>
    </location>
</feature>